<dbReference type="Gene3D" id="2.60.120.260">
    <property type="entry name" value="Galactose-binding domain-like"/>
    <property type="match status" value="1"/>
</dbReference>
<evidence type="ECO:0000313" key="8">
    <source>
        <dbReference type="EMBL" id="WTP92404.1"/>
    </source>
</evidence>
<dbReference type="Pfam" id="PF05922">
    <property type="entry name" value="Inhibitor_I9"/>
    <property type="match status" value="1"/>
</dbReference>
<dbReference type="PROSITE" id="PS00136">
    <property type="entry name" value="SUBTILASE_ASP"/>
    <property type="match status" value="1"/>
</dbReference>
<evidence type="ECO:0000256" key="1">
    <source>
        <dbReference type="ARBA" id="ARBA00011073"/>
    </source>
</evidence>
<evidence type="ECO:0000256" key="3">
    <source>
        <dbReference type="ARBA" id="ARBA00022801"/>
    </source>
</evidence>
<dbReference type="Pfam" id="PF00082">
    <property type="entry name" value="Peptidase_S8"/>
    <property type="match status" value="1"/>
</dbReference>
<gene>
    <name evidence="8" type="ORF">OG477_42090</name>
</gene>
<evidence type="ECO:0000256" key="5">
    <source>
        <dbReference type="PROSITE-ProRule" id="PRU01240"/>
    </source>
</evidence>
<keyword evidence="2 5" id="KW-0645">Protease</keyword>
<dbReference type="AlphaFoldDB" id="A0AAU1IBN1"/>
<dbReference type="SUPFAM" id="SSF49785">
    <property type="entry name" value="Galactose-binding domain-like"/>
    <property type="match status" value="1"/>
</dbReference>
<sequence>MSALCAVPASADPERDDRVRYADAANAVDGSYLVTFKASLPEDSARRRSLVKHYEGKIAHVYREALNGYAIKASADDAERLAADPAVASVVQNRTFSITATQTDPLSWGLDRIDQKSLPLDTRYRYSNKAGANATVYVLDTGVRITHREFAGRASYGYDAIDNDLSAPDGHGHGTHVAGTIAGVSAGVAKKAKIVAVRVLDKSGSGTTAQVIAGIDWVIGHAVRPAVIHMSLGGPADTMLDATVRKAVAAGIPVVAAAGNESRDAAGSSPARVSEAITVGATDRFDARAGYSNYGAALDLFAPGSSITSAYHSSDSASATSSGTSMAAPHVSGAAALFLAENPSATPAQVASALKNSAFVGAVSGAGQGSPNRLLKAPGPVYRNATDFAIRDHSTTESPISVSGEPGKASTTLGAEVHIRHTYIGDLQVKLIAPDGTQYMLKRFGTGGSSDNIDTTHTVNASSESASGTWRLRVTDSASFDTGKIDSWAIRF</sequence>
<dbReference type="InterPro" id="IPR023827">
    <property type="entry name" value="Peptidase_S8_Asp-AS"/>
</dbReference>
<feature type="active site" description="Charge relay system" evidence="5">
    <location>
        <position position="173"/>
    </location>
</feature>
<dbReference type="InterPro" id="IPR002884">
    <property type="entry name" value="P_dom"/>
</dbReference>
<dbReference type="SUPFAM" id="SSF52743">
    <property type="entry name" value="Subtilisin-like"/>
    <property type="match status" value="1"/>
</dbReference>
<proteinExistence type="inferred from homology"/>
<evidence type="ECO:0000259" key="7">
    <source>
        <dbReference type="PROSITE" id="PS51829"/>
    </source>
</evidence>
<organism evidence="8">
    <name type="scientific">Streptomyces sp. NBC_00180</name>
    <dbReference type="NCBI Taxonomy" id="2903632"/>
    <lineage>
        <taxon>Bacteria</taxon>
        <taxon>Bacillati</taxon>
        <taxon>Actinomycetota</taxon>
        <taxon>Actinomycetes</taxon>
        <taxon>Kitasatosporales</taxon>
        <taxon>Streptomycetaceae</taxon>
        <taxon>Streptomyces</taxon>
    </lineage>
</organism>
<name>A0AAU1IBN1_9ACTN</name>
<accession>A0AAU1IBN1</accession>
<evidence type="ECO:0000256" key="6">
    <source>
        <dbReference type="RuleBase" id="RU003355"/>
    </source>
</evidence>
<dbReference type="PRINTS" id="PR00723">
    <property type="entry name" value="SUBTILISIN"/>
</dbReference>
<reference evidence="8" key="1">
    <citation type="submission" date="2022-10" db="EMBL/GenBank/DDBJ databases">
        <title>The complete genomes of actinobacterial strains from the NBC collection.</title>
        <authorList>
            <person name="Joergensen T.S."/>
            <person name="Alvarez Arevalo M."/>
            <person name="Sterndorff E.B."/>
            <person name="Faurdal D."/>
            <person name="Vuksanovic O."/>
            <person name="Mourched A.-S."/>
            <person name="Charusanti P."/>
            <person name="Shaw S."/>
            <person name="Blin K."/>
            <person name="Weber T."/>
        </authorList>
    </citation>
    <scope>NUCLEOTIDE SEQUENCE</scope>
    <source>
        <strain evidence="8">NBC 00180</strain>
    </source>
</reference>
<dbReference type="PROSITE" id="PS00137">
    <property type="entry name" value="SUBTILASE_HIS"/>
    <property type="match status" value="1"/>
</dbReference>
<dbReference type="FunFam" id="3.40.50.200:FF:000014">
    <property type="entry name" value="Proteinase K"/>
    <property type="match status" value="1"/>
</dbReference>
<dbReference type="SUPFAM" id="SSF54897">
    <property type="entry name" value="Protease propeptides/inhibitors"/>
    <property type="match status" value="1"/>
</dbReference>
<dbReference type="GO" id="GO:0004252">
    <property type="term" value="F:serine-type endopeptidase activity"/>
    <property type="evidence" value="ECO:0007669"/>
    <property type="project" value="UniProtKB-UniRule"/>
</dbReference>
<dbReference type="PROSITE" id="PS51892">
    <property type="entry name" value="SUBTILASE"/>
    <property type="match status" value="1"/>
</dbReference>
<evidence type="ECO:0000256" key="4">
    <source>
        <dbReference type="ARBA" id="ARBA00022825"/>
    </source>
</evidence>
<dbReference type="InterPro" id="IPR023828">
    <property type="entry name" value="Peptidase_S8_Ser-AS"/>
</dbReference>
<dbReference type="GO" id="GO:0005615">
    <property type="term" value="C:extracellular space"/>
    <property type="evidence" value="ECO:0007669"/>
    <property type="project" value="TreeGrafter"/>
</dbReference>
<feature type="active site" description="Charge relay system" evidence="5">
    <location>
        <position position="325"/>
    </location>
</feature>
<dbReference type="InterPro" id="IPR008979">
    <property type="entry name" value="Galactose-bd-like_sf"/>
</dbReference>
<dbReference type="InterPro" id="IPR034193">
    <property type="entry name" value="PCSK9_ProteinaseK-like"/>
</dbReference>
<dbReference type="PROSITE" id="PS51829">
    <property type="entry name" value="P_HOMO_B"/>
    <property type="match status" value="1"/>
</dbReference>
<dbReference type="Pfam" id="PF01483">
    <property type="entry name" value="P_proprotein"/>
    <property type="match status" value="1"/>
</dbReference>
<dbReference type="CDD" id="cd04077">
    <property type="entry name" value="Peptidases_S8_PCSK9_ProteinaseK_like"/>
    <property type="match status" value="1"/>
</dbReference>
<dbReference type="Gene3D" id="3.30.70.80">
    <property type="entry name" value="Peptidase S8 propeptide/proteinase inhibitor I9"/>
    <property type="match status" value="1"/>
</dbReference>
<comment type="similarity">
    <text evidence="1 5 6">Belongs to the peptidase S8 family.</text>
</comment>
<dbReference type="PROSITE" id="PS00138">
    <property type="entry name" value="SUBTILASE_SER"/>
    <property type="match status" value="1"/>
</dbReference>
<keyword evidence="3 5" id="KW-0378">Hydrolase</keyword>
<keyword evidence="4 5" id="KW-0720">Serine protease</keyword>
<dbReference type="InterPro" id="IPR000209">
    <property type="entry name" value="Peptidase_S8/S53_dom"/>
</dbReference>
<dbReference type="InterPro" id="IPR015500">
    <property type="entry name" value="Peptidase_S8_subtilisin-rel"/>
</dbReference>
<dbReference type="InterPro" id="IPR022398">
    <property type="entry name" value="Peptidase_S8_His-AS"/>
</dbReference>
<dbReference type="InterPro" id="IPR050131">
    <property type="entry name" value="Peptidase_S8_subtilisin-like"/>
</dbReference>
<dbReference type="InterPro" id="IPR010259">
    <property type="entry name" value="S8pro/Inhibitor_I9"/>
</dbReference>
<feature type="domain" description="P/Homo B" evidence="7">
    <location>
        <begin position="369"/>
        <end position="492"/>
    </location>
</feature>
<feature type="active site" description="Charge relay system" evidence="5">
    <location>
        <position position="140"/>
    </location>
</feature>
<evidence type="ECO:0000256" key="2">
    <source>
        <dbReference type="ARBA" id="ARBA00022670"/>
    </source>
</evidence>
<dbReference type="EMBL" id="CP108140">
    <property type="protein sequence ID" value="WTP92404.1"/>
    <property type="molecule type" value="Genomic_DNA"/>
</dbReference>
<protein>
    <submittedName>
        <fullName evidence="8">S8 family peptidase</fullName>
    </submittedName>
</protein>
<dbReference type="InterPro" id="IPR036852">
    <property type="entry name" value="Peptidase_S8/S53_dom_sf"/>
</dbReference>
<dbReference type="PANTHER" id="PTHR43806:SF11">
    <property type="entry name" value="CEREVISIN-RELATED"/>
    <property type="match status" value="1"/>
</dbReference>
<dbReference type="Gene3D" id="3.40.50.200">
    <property type="entry name" value="Peptidase S8/S53 domain"/>
    <property type="match status" value="1"/>
</dbReference>
<dbReference type="GO" id="GO:0006508">
    <property type="term" value="P:proteolysis"/>
    <property type="evidence" value="ECO:0007669"/>
    <property type="project" value="UniProtKB-KW"/>
</dbReference>
<dbReference type="PANTHER" id="PTHR43806">
    <property type="entry name" value="PEPTIDASE S8"/>
    <property type="match status" value="1"/>
</dbReference>
<dbReference type="InterPro" id="IPR037045">
    <property type="entry name" value="S8pro/Inhibitor_I9_sf"/>
</dbReference>